<evidence type="ECO:0000256" key="2">
    <source>
        <dbReference type="ARBA" id="ARBA00022517"/>
    </source>
</evidence>
<dbReference type="PANTHER" id="PTHR33867:SF1">
    <property type="entry name" value="RIBOSOME MATURATION FACTOR RIMP"/>
    <property type="match status" value="1"/>
</dbReference>
<comment type="caution">
    <text evidence="6">The sequence shown here is derived from an EMBL/GenBank/DDBJ whole genome shotgun (WGS) entry which is preliminary data.</text>
</comment>
<dbReference type="Pfam" id="PF02576">
    <property type="entry name" value="RimP_N"/>
    <property type="match status" value="1"/>
</dbReference>
<evidence type="ECO:0000313" key="7">
    <source>
        <dbReference type="Proteomes" id="UP000823619"/>
    </source>
</evidence>
<reference evidence="6" key="2">
    <citation type="journal article" date="2021" name="PeerJ">
        <title>Extensive microbial diversity within the chicken gut microbiome revealed by metagenomics and culture.</title>
        <authorList>
            <person name="Gilroy R."/>
            <person name="Ravi A."/>
            <person name="Getino M."/>
            <person name="Pursley I."/>
            <person name="Horton D.L."/>
            <person name="Alikhan N.F."/>
            <person name="Baker D."/>
            <person name="Gharbi K."/>
            <person name="Hall N."/>
            <person name="Watson M."/>
            <person name="Adriaenssens E.M."/>
            <person name="Foster-Nyarko E."/>
            <person name="Jarju S."/>
            <person name="Secka A."/>
            <person name="Antonio M."/>
            <person name="Oren A."/>
            <person name="Chaudhuri R.R."/>
            <person name="La Ragione R."/>
            <person name="Hildebrand F."/>
            <person name="Pallen M.J."/>
        </authorList>
    </citation>
    <scope>NUCLEOTIDE SEQUENCE</scope>
    <source>
        <strain evidence="6">D5-748</strain>
    </source>
</reference>
<dbReference type="PANTHER" id="PTHR33867">
    <property type="entry name" value="RIBOSOME MATURATION FACTOR RIMP"/>
    <property type="match status" value="1"/>
</dbReference>
<accession>A0A9D9ED96</accession>
<dbReference type="EMBL" id="JADIMO010000119">
    <property type="protein sequence ID" value="MBO8445881.1"/>
    <property type="molecule type" value="Genomic_DNA"/>
</dbReference>
<evidence type="ECO:0000256" key="1">
    <source>
        <dbReference type="ARBA" id="ARBA00022490"/>
    </source>
</evidence>
<dbReference type="Proteomes" id="UP000823619">
    <property type="component" value="Unassembled WGS sequence"/>
</dbReference>
<dbReference type="NCBIfam" id="NF002531">
    <property type="entry name" value="PRK02001.1"/>
    <property type="match status" value="1"/>
</dbReference>
<evidence type="ECO:0000259" key="5">
    <source>
        <dbReference type="Pfam" id="PF17384"/>
    </source>
</evidence>
<feature type="domain" description="Ribosome maturation factor RimP N-terminal" evidence="4">
    <location>
        <begin position="14"/>
        <end position="76"/>
    </location>
</feature>
<dbReference type="Pfam" id="PF17384">
    <property type="entry name" value="DUF150_C"/>
    <property type="match status" value="1"/>
</dbReference>
<name>A0A9D9ED96_9BACT</name>
<dbReference type="InterPro" id="IPR035956">
    <property type="entry name" value="RimP_N_sf"/>
</dbReference>
<comment type="subcellular location">
    <subcellularLocation>
        <location evidence="3">Cytoplasm</location>
    </subcellularLocation>
</comment>
<evidence type="ECO:0000313" key="6">
    <source>
        <dbReference type="EMBL" id="MBO8445881.1"/>
    </source>
</evidence>
<dbReference type="AlphaFoldDB" id="A0A9D9ED96"/>
<keyword evidence="1 3" id="KW-0963">Cytoplasm</keyword>
<evidence type="ECO:0000256" key="3">
    <source>
        <dbReference type="HAMAP-Rule" id="MF_01077"/>
    </source>
</evidence>
<evidence type="ECO:0000259" key="4">
    <source>
        <dbReference type="Pfam" id="PF02576"/>
    </source>
</evidence>
<dbReference type="HAMAP" id="MF_01077">
    <property type="entry name" value="RimP"/>
    <property type="match status" value="1"/>
</dbReference>
<keyword evidence="2 3" id="KW-0690">Ribosome biogenesis</keyword>
<dbReference type="Gene3D" id="3.30.300.70">
    <property type="entry name" value="RimP-like superfamily, N-terminal"/>
    <property type="match status" value="1"/>
</dbReference>
<dbReference type="SUPFAM" id="SSF75420">
    <property type="entry name" value="YhbC-like, N-terminal domain"/>
    <property type="match status" value="1"/>
</dbReference>
<dbReference type="GO" id="GO:0000028">
    <property type="term" value="P:ribosomal small subunit assembly"/>
    <property type="evidence" value="ECO:0007669"/>
    <property type="project" value="TreeGrafter"/>
</dbReference>
<reference evidence="6" key="1">
    <citation type="submission" date="2020-10" db="EMBL/GenBank/DDBJ databases">
        <authorList>
            <person name="Gilroy R."/>
        </authorList>
    </citation>
    <scope>NUCLEOTIDE SEQUENCE</scope>
    <source>
        <strain evidence="6">D5-748</strain>
    </source>
</reference>
<dbReference type="InterPro" id="IPR028998">
    <property type="entry name" value="RimP_C"/>
</dbReference>
<sequence>MNATEISDAIKGEIVARGFFIVEINVSADNDIEITIESENGIVTLDDCVEINRLFEEKFDREKEDYSLTVTSAGLDRPFKVTEQYAKAVGTKVEVSLKGGKKFIATLTGADEEGINVHYTAREAVEGKKKKELVEHDERIAMEMVNSVRPYIEF</sequence>
<dbReference type="GO" id="GO:0006412">
    <property type="term" value="P:translation"/>
    <property type="evidence" value="ECO:0007669"/>
    <property type="project" value="TreeGrafter"/>
</dbReference>
<gene>
    <name evidence="3 6" type="primary">rimP</name>
    <name evidence="6" type="ORF">IAC23_09380</name>
</gene>
<protein>
    <recommendedName>
        <fullName evidence="3">Ribosome maturation factor RimP</fullName>
    </recommendedName>
</protein>
<dbReference type="InterPro" id="IPR003728">
    <property type="entry name" value="Ribosome_maturation_RimP"/>
</dbReference>
<dbReference type="InterPro" id="IPR028989">
    <property type="entry name" value="RimP_N"/>
</dbReference>
<dbReference type="GO" id="GO:0005829">
    <property type="term" value="C:cytosol"/>
    <property type="evidence" value="ECO:0007669"/>
    <property type="project" value="TreeGrafter"/>
</dbReference>
<organism evidence="6 7">
    <name type="scientific">Candidatus Cryptobacteroides merdavium</name>
    <dbReference type="NCBI Taxonomy" id="2840769"/>
    <lineage>
        <taxon>Bacteria</taxon>
        <taxon>Pseudomonadati</taxon>
        <taxon>Bacteroidota</taxon>
        <taxon>Bacteroidia</taxon>
        <taxon>Bacteroidales</taxon>
        <taxon>Candidatus Cryptobacteroides</taxon>
    </lineage>
</organism>
<comment type="similarity">
    <text evidence="3">Belongs to the RimP family.</text>
</comment>
<proteinExistence type="inferred from homology"/>
<comment type="function">
    <text evidence="3">Required for maturation of 30S ribosomal subunits.</text>
</comment>
<feature type="domain" description="Ribosome maturation factor RimP C-terminal" evidence="5">
    <location>
        <begin position="81"/>
        <end position="154"/>
    </location>
</feature>